<feature type="domain" description="Helix-turn-helix" evidence="1">
    <location>
        <begin position="21"/>
        <end position="60"/>
    </location>
</feature>
<dbReference type="InterPro" id="IPR010093">
    <property type="entry name" value="SinI_DNA-bd"/>
</dbReference>
<proteinExistence type="predicted"/>
<accession>A0A7X0JY38</accession>
<dbReference type="Proteomes" id="UP000528457">
    <property type="component" value="Unassembled WGS sequence"/>
</dbReference>
<keyword evidence="3" id="KW-1185">Reference proteome</keyword>
<reference evidence="2 3" key="1">
    <citation type="submission" date="2020-08" db="EMBL/GenBank/DDBJ databases">
        <title>Genomic Encyclopedia of Type Strains, Phase IV (KMG-IV): sequencing the most valuable type-strain genomes for metagenomic binning, comparative biology and taxonomic classification.</title>
        <authorList>
            <person name="Goeker M."/>
        </authorList>
    </citation>
    <scope>NUCLEOTIDE SEQUENCE [LARGE SCALE GENOMIC DNA]</scope>
    <source>
        <strain evidence="2 3">DSM 22368</strain>
    </source>
</reference>
<comment type="caution">
    <text evidence="2">The sequence shown here is derived from an EMBL/GenBank/DDBJ whole genome shotgun (WGS) entry which is preliminary data.</text>
</comment>
<organism evidence="2 3">
    <name type="scientific">Pseudoteredinibacter isoporae</name>
    <dbReference type="NCBI Taxonomy" id="570281"/>
    <lineage>
        <taxon>Bacteria</taxon>
        <taxon>Pseudomonadati</taxon>
        <taxon>Pseudomonadota</taxon>
        <taxon>Gammaproteobacteria</taxon>
        <taxon>Cellvibrionales</taxon>
        <taxon>Cellvibrionaceae</taxon>
        <taxon>Pseudoteredinibacter</taxon>
    </lineage>
</organism>
<protein>
    <submittedName>
        <fullName evidence="2">Excisionase family DNA binding protein</fullName>
    </submittedName>
</protein>
<dbReference type="InterPro" id="IPR009061">
    <property type="entry name" value="DNA-bd_dom_put_sf"/>
</dbReference>
<dbReference type="NCBIfam" id="TIGR01764">
    <property type="entry name" value="excise"/>
    <property type="match status" value="1"/>
</dbReference>
<name>A0A7X0JY38_9GAMM</name>
<dbReference type="AlphaFoldDB" id="A0A7X0JY38"/>
<dbReference type="Pfam" id="PF12728">
    <property type="entry name" value="HTH_17"/>
    <property type="match status" value="1"/>
</dbReference>
<dbReference type="InParanoid" id="A0A7X0JY38"/>
<sequence length="78" mass="8734">MDNNFRTPVQLSVLPPVMGQEQFATYCGTTKDTVRGWVQTGTLPSVKIGRQRLVNLSLLQDELKAGKEFFESGHYTDS</sequence>
<evidence type="ECO:0000259" key="1">
    <source>
        <dbReference type="Pfam" id="PF12728"/>
    </source>
</evidence>
<dbReference type="GO" id="GO:0003677">
    <property type="term" value="F:DNA binding"/>
    <property type="evidence" value="ECO:0007669"/>
    <property type="project" value="InterPro"/>
</dbReference>
<evidence type="ECO:0000313" key="3">
    <source>
        <dbReference type="Proteomes" id="UP000528457"/>
    </source>
</evidence>
<dbReference type="SUPFAM" id="SSF46955">
    <property type="entry name" value="Putative DNA-binding domain"/>
    <property type="match status" value="1"/>
</dbReference>
<dbReference type="InterPro" id="IPR041657">
    <property type="entry name" value="HTH_17"/>
</dbReference>
<dbReference type="EMBL" id="JACHHT010000005">
    <property type="protein sequence ID" value="MBB6523838.1"/>
    <property type="molecule type" value="Genomic_DNA"/>
</dbReference>
<evidence type="ECO:0000313" key="2">
    <source>
        <dbReference type="EMBL" id="MBB6523838.1"/>
    </source>
</evidence>
<gene>
    <name evidence="2" type="ORF">HNR48_004153</name>
</gene>